<evidence type="ECO:0000313" key="2">
    <source>
        <dbReference type="EMBL" id="PKI68705.1"/>
    </source>
</evidence>
<organism evidence="1 3">
    <name type="scientific">Punica granatum</name>
    <name type="common">Pomegranate</name>
    <dbReference type="NCBI Taxonomy" id="22663"/>
    <lineage>
        <taxon>Eukaryota</taxon>
        <taxon>Viridiplantae</taxon>
        <taxon>Streptophyta</taxon>
        <taxon>Embryophyta</taxon>
        <taxon>Tracheophyta</taxon>
        <taxon>Spermatophyta</taxon>
        <taxon>Magnoliopsida</taxon>
        <taxon>eudicotyledons</taxon>
        <taxon>Gunneridae</taxon>
        <taxon>Pentapetalae</taxon>
        <taxon>rosids</taxon>
        <taxon>malvids</taxon>
        <taxon>Myrtales</taxon>
        <taxon>Lythraceae</taxon>
        <taxon>Punica</taxon>
    </lineage>
</organism>
<protein>
    <submittedName>
        <fullName evidence="1">Uncharacterized protein</fullName>
    </submittedName>
</protein>
<gene>
    <name evidence="1" type="ORF">CDL15_Pgr016183</name>
    <name evidence="2" type="ORF">CRG98_010762</name>
</gene>
<dbReference type="EMBL" id="PGOL01000542">
    <property type="protein sequence ID" value="PKI68705.1"/>
    <property type="molecule type" value="Genomic_DNA"/>
</dbReference>
<keyword evidence="4" id="KW-1185">Reference proteome</keyword>
<evidence type="ECO:0000313" key="1">
    <source>
        <dbReference type="EMBL" id="OWM78459.1"/>
    </source>
</evidence>
<dbReference type="AlphaFoldDB" id="A0A218X171"/>
<reference evidence="3" key="1">
    <citation type="journal article" date="2017" name="Plant J.">
        <title>The pomegranate (Punica granatum L.) genome and the genomics of punicalagin biosynthesis.</title>
        <authorList>
            <person name="Qin G."/>
            <person name="Xu C."/>
            <person name="Ming R."/>
            <person name="Tang H."/>
            <person name="Guyot R."/>
            <person name="Kramer E.M."/>
            <person name="Hu Y."/>
            <person name="Yi X."/>
            <person name="Qi Y."/>
            <person name="Xu X."/>
            <person name="Gao Z."/>
            <person name="Pan H."/>
            <person name="Jian J."/>
            <person name="Tian Y."/>
            <person name="Yue Z."/>
            <person name="Xu Y."/>
        </authorList>
    </citation>
    <scope>NUCLEOTIDE SEQUENCE [LARGE SCALE GENOMIC DNA]</scope>
    <source>
        <strain evidence="3">cv. Dabenzi</strain>
    </source>
</reference>
<dbReference type="EMBL" id="MTKT01002495">
    <property type="protein sequence ID" value="OWM78459.1"/>
    <property type="molecule type" value="Genomic_DNA"/>
</dbReference>
<reference evidence="1" key="2">
    <citation type="submission" date="2017-06" db="EMBL/GenBank/DDBJ databases">
        <title>The pomegranate genome and the genomics of punicalagin biosynthesis.</title>
        <authorList>
            <person name="Xu C."/>
        </authorList>
    </citation>
    <scope>NUCLEOTIDE SEQUENCE [LARGE SCALE GENOMIC DNA]</scope>
    <source>
        <tissue evidence="1">Fresh leaf</tissue>
    </source>
</reference>
<reference evidence="2 4" key="3">
    <citation type="submission" date="2017-11" db="EMBL/GenBank/DDBJ databases">
        <title>De-novo sequencing of pomegranate (Punica granatum L.) genome.</title>
        <authorList>
            <person name="Akparov Z."/>
            <person name="Amiraslanov A."/>
            <person name="Hajiyeva S."/>
            <person name="Abbasov M."/>
            <person name="Kaur K."/>
            <person name="Hamwieh A."/>
            <person name="Solovyev V."/>
            <person name="Salamov A."/>
            <person name="Braich B."/>
            <person name="Kosarev P."/>
            <person name="Mahmoud A."/>
            <person name="Hajiyev E."/>
            <person name="Babayeva S."/>
            <person name="Izzatullayeva V."/>
            <person name="Mammadov A."/>
            <person name="Mammadov A."/>
            <person name="Sharifova S."/>
            <person name="Ojaghi J."/>
            <person name="Eynullazada K."/>
            <person name="Bayramov B."/>
            <person name="Abdulazimova A."/>
            <person name="Shahmuradov I."/>
        </authorList>
    </citation>
    <scope>NUCLEOTIDE SEQUENCE [LARGE SCALE GENOMIC DNA]</scope>
    <source>
        <strain evidence="2">AG2017</strain>
        <strain evidence="4">cv. AG2017</strain>
        <tissue evidence="2">Leaf</tissue>
    </source>
</reference>
<evidence type="ECO:0000313" key="4">
    <source>
        <dbReference type="Proteomes" id="UP000233551"/>
    </source>
</evidence>
<dbReference type="Proteomes" id="UP000197138">
    <property type="component" value="Unassembled WGS sequence"/>
</dbReference>
<proteinExistence type="predicted"/>
<sequence>MEATRTSCRFFEENTLKGGGEAVIGPAGGQRLNNRYQNCIEDDYLDFEDETMRFDDDLNAEINFDHSRTSIVEVVRPQISYSPPKSEERDPLIRDESSALSSSEFARCRKYVNSVRTPVENLAQWKTIKAKEVQTPAENFVQRKTIKAMSFGERLQSK</sequence>
<name>A0A218X171_PUNGR</name>
<evidence type="ECO:0000313" key="3">
    <source>
        <dbReference type="Proteomes" id="UP000197138"/>
    </source>
</evidence>
<accession>A0A218X171</accession>
<comment type="caution">
    <text evidence="1">The sequence shown here is derived from an EMBL/GenBank/DDBJ whole genome shotgun (WGS) entry which is preliminary data.</text>
</comment>
<dbReference type="Proteomes" id="UP000233551">
    <property type="component" value="Unassembled WGS sequence"/>
</dbReference>